<dbReference type="Gene3D" id="2.40.10.10">
    <property type="entry name" value="Trypsin-like serine proteases"/>
    <property type="match status" value="2"/>
</dbReference>
<dbReference type="PROSITE" id="PS00134">
    <property type="entry name" value="TRYPSIN_HIS"/>
    <property type="match status" value="1"/>
</dbReference>
<keyword evidence="3" id="KW-0732">Signal</keyword>
<dbReference type="InterPro" id="IPR001314">
    <property type="entry name" value="Peptidase_S1A"/>
</dbReference>
<keyword evidence="2" id="KW-0720">Serine protease</keyword>
<evidence type="ECO:0000313" key="6">
    <source>
        <dbReference type="Proteomes" id="UP001338125"/>
    </source>
</evidence>
<dbReference type="SUPFAM" id="SSF50494">
    <property type="entry name" value="Trypsin-like serine proteases"/>
    <property type="match status" value="1"/>
</dbReference>
<dbReference type="InterPro" id="IPR001254">
    <property type="entry name" value="Trypsin_dom"/>
</dbReference>
<dbReference type="PRINTS" id="PR00722">
    <property type="entry name" value="CHYMOTRYPSIN"/>
</dbReference>
<comment type="caution">
    <text evidence="5">The sequence shown here is derived from an EMBL/GenBank/DDBJ whole genome shotgun (WGS) entry which is preliminary data.</text>
</comment>
<keyword evidence="1" id="KW-1015">Disulfide bond</keyword>
<dbReference type="InterPro" id="IPR018114">
    <property type="entry name" value="TRYPSIN_HIS"/>
</dbReference>
<evidence type="ECO:0000256" key="2">
    <source>
        <dbReference type="RuleBase" id="RU363034"/>
    </source>
</evidence>
<sequence length="258" mass="25908">MASLLSLVSAAAMLPLAMGAAILPRGTEIVGGTQAGAGEFPYIVSLQENGFGHICGGVLVNARTVVTAGHCTVNSTATNVKVRAGTNTWNSGGTLVSVSSLVLHPGYKEDSQGVPDNDVGVWHLSSSIPTSSTVAYAKLTASGSDPAAGSTVTTAGWGTTSENSQSIPARLNKVSVPVIARATCNTDYSGEITTNMFCAGLTQGGKDSCSGDSGGPIVDASGTVVGVVSWGQGCAEAGFPGVYTRLGNYISFINSNLA</sequence>
<name>A0ABR0SPH9_9HYPO</name>
<dbReference type="PANTHER" id="PTHR24252:SF7">
    <property type="entry name" value="HYALIN"/>
    <property type="match status" value="1"/>
</dbReference>
<dbReference type="SMART" id="SM00020">
    <property type="entry name" value="Tryp_SPc"/>
    <property type="match status" value="1"/>
</dbReference>
<proteinExistence type="predicted"/>
<dbReference type="InterPro" id="IPR043504">
    <property type="entry name" value="Peptidase_S1_PA_chymotrypsin"/>
</dbReference>
<feature type="signal peptide" evidence="3">
    <location>
        <begin position="1"/>
        <end position="19"/>
    </location>
</feature>
<feature type="chain" id="PRO_5046852558" evidence="3">
    <location>
        <begin position="20"/>
        <end position="258"/>
    </location>
</feature>
<evidence type="ECO:0000259" key="4">
    <source>
        <dbReference type="PROSITE" id="PS50240"/>
    </source>
</evidence>
<organism evidence="5 6">
    <name type="scientific">Cladobotryum mycophilum</name>
    <dbReference type="NCBI Taxonomy" id="491253"/>
    <lineage>
        <taxon>Eukaryota</taxon>
        <taxon>Fungi</taxon>
        <taxon>Dikarya</taxon>
        <taxon>Ascomycota</taxon>
        <taxon>Pezizomycotina</taxon>
        <taxon>Sordariomycetes</taxon>
        <taxon>Hypocreomycetidae</taxon>
        <taxon>Hypocreales</taxon>
        <taxon>Hypocreaceae</taxon>
        <taxon>Cladobotryum</taxon>
    </lineage>
</organism>
<dbReference type="PROSITE" id="PS50240">
    <property type="entry name" value="TRYPSIN_DOM"/>
    <property type="match status" value="1"/>
</dbReference>
<evidence type="ECO:0000313" key="5">
    <source>
        <dbReference type="EMBL" id="KAK5994004.1"/>
    </source>
</evidence>
<protein>
    <submittedName>
        <fullName evidence="5">Trypsin</fullName>
    </submittedName>
</protein>
<gene>
    <name evidence="5" type="ORF">PT974_07443</name>
</gene>
<dbReference type="CDD" id="cd00190">
    <property type="entry name" value="Tryp_SPc"/>
    <property type="match status" value="1"/>
</dbReference>
<dbReference type="PANTHER" id="PTHR24252">
    <property type="entry name" value="ACROSIN-RELATED"/>
    <property type="match status" value="1"/>
</dbReference>
<dbReference type="PROSITE" id="PS00135">
    <property type="entry name" value="TRYPSIN_SER"/>
    <property type="match status" value="1"/>
</dbReference>
<feature type="domain" description="Peptidase S1" evidence="4">
    <location>
        <begin position="29"/>
        <end position="258"/>
    </location>
</feature>
<reference evidence="5 6" key="1">
    <citation type="submission" date="2024-01" db="EMBL/GenBank/DDBJ databases">
        <title>Complete genome of Cladobotryum mycophilum ATHUM6906.</title>
        <authorList>
            <person name="Christinaki A.C."/>
            <person name="Myridakis A.I."/>
            <person name="Kouvelis V.N."/>
        </authorList>
    </citation>
    <scope>NUCLEOTIDE SEQUENCE [LARGE SCALE GENOMIC DNA]</scope>
    <source>
        <strain evidence="5 6">ATHUM6906</strain>
    </source>
</reference>
<dbReference type="InterPro" id="IPR033116">
    <property type="entry name" value="TRYPSIN_SER"/>
</dbReference>
<dbReference type="EMBL" id="JAVFKD010000012">
    <property type="protein sequence ID" value="KAK5994004.1"/>
    <property type="molecule type" value="Genomic_DNA"/>
</dbReference>
<accession>A0ABR0SPH9</accession>
<keyword evidence="2" id="KW-0378">Hydrolase</keyword>
<dbReference type="Pfam" id="PF00089">
    <property type="entry name" value="Trypsin"/>
    <property type="match status" value="1"/>
</dbReference>
<evidence type="ECO:0000256" key="1">
    <source>
        <dbReference type="ARBA" id="ARBA00023157"/>
    </source>
</evidence>
<keyword evidence="6" id="KW-1185">Reference proteome</keyword>
<dbReference type="InterPro" id="IPR009003">
    <property type="entry name" value="Peptidase_S1_PA"/>
</dbReference>
<keyword evidence="2" id="KW-0645">Protease</keyword>
<evidence type="ECO:0000256" key="3">
    <source>
        <dbReference type="SAM" id="SignalP"/>
    </source>
</evidence>
<dbReference type="Proteomes" id="UP001338125">
    <property type="component" value="Unassembled WGS sequence"/>
</dbReference>